<proteinExistence type="predicted"/>
<evidence type="ECO:0000313" key="1">
    <source>
        <dbReference type="EMBL" id="EFO25870.1"/>
    </source>
</evidence>
<dbReference type="KEGG" id="loa:LOAG_02610"/>
<name>A0A1S0U6C5_LOALO</name>
<protein>
    <submittedName>
        <fullName evidence="1">Uncharacterized protein</fullName>
    </submittedName>
</protein>
<gene>
    <name evidence="1" type="ORF">LOAG_02610</name>
</gene>
<reference evidence="1" key="1">
    <citation type="submission" date="2012-04" db="EMBL/GenBank/DDBJ databases">
        <title>The Genome Sequence of Loa loa.</title>
        <authorList>
            <consortium name="The Broad Institute Genome Sequencing Platform"/>
            <consortium name="Broad Institute Genome Sequencing Center for Infectious Disease"/>
            <person name="Nutman T.B."/>
            <person name="Fink D.L."/>
            <person name="Russ C."/>
            <person name="Young S."/>
            <person name="Zeng Q."/>
            <person name="Gargeya S."/>
            <person name="Alvarado L."/>
            <person name="Berlin A."/>
            <person name="Chapman S.B."/>
            <person name="Chen Z."/>
            <person name="Freedman E."/>
            <person name="Gellesch M."/>
            <person name="Goldberg J."/>
            <person name="Griggs A."/>
            <person name="Gujja S."/>
            <person name="Heilman E.R."/>
            <person name="Heiman D."/>
            <person name="Howarth C."/>
            <person name="Mehta T."/>
            <person name="Neiman D."/>
            <person name="Pearson M."/>
            <person name="Roberts A."/>
            <person name="Saif S."/>
            <person name="Shea T."/>
            <person name="Shenoy N."/>
            <person name="Sisk P."/>
            <person name="Stolte C."/>
            <person name="Sykes S."/>
            <person name="White J."/>
            <person name="Yandava C."/>
            <person name="Haas B."/>
            <person name="Henn M.R."/>
            <person name="Nusbaum C."/>
            <person name="Birren B."/>
        </authorList>
    </citation>
    <scope>NUCLEOTIDE SEQUENCE [LARGE SCALE GENOMIC DNA]</scope>
</reference>
<dbReference type="GeneID" id="9940002"/>
<dbReference type="EMBL" id="JH712294">
    <property type="protein sequence ID" value="EFO25870.1"/>
    <property type="molecule type" value="Genomic_DNA"/>
</dbReference>
<sequence>MILRSCMQDFLKSQCGTTVALFLYGIMKTKPLRDYSLAFKNHVSISNPTGSNEVNAEHVHKLQTPAIFYQYNYCAKISGNATNSNLVCMNCFHENPFEELLKTKIIRAFSGTKMSFIESTDSGNIQIP</sequence>
<dbReference type="CTD" id="9940002"/>
<dbReference type="AlphaFoldDB" id="A0A1S0U6C5"/>
<dbReference type="RefSeq" id="XP_003138195.1">
    <property type="nucleotide sequence ID" value="XM_003138147.1"/>
</dbReference>
<organism evidence="1">
    <name type="scientific">Loa loa</name>
    <name type="common">Eye worm</name>
    <name type="synonym">Filaria loa</name>
    <dbReference type="NCBI Taxonomy" id="7209"/>
    <lineage>
        <taxon>Eukaryota</taxon>
        <taxon>Metazoa</taxon>
        <taxon>Ecdysozoa</taxon>
        <taxon>Nematoda</taxon>
        <taxon>Chromadorea</taxon>
        <taxon>Rhabditida</taxon>
        <taxon>Spirurina</taxon>
        <taxon>Spiruromorpha</taxon>
        <taxon>Filarioidea</taxon>
        <taxon>Onchocercidae</taxon>
        <taxon>Loa</taxon>
    </lineage>
</organism>
<accession>A0A1S0U6C5</accession>
<dbReference type="InParanoid" id="A0A1S0U6C5"/>